<reference evidence="3" key="2">
    <citation type="submission" date="2020-07" db="EMBL/GenBank/DDBJ databases">
        <authorList>
            <person name="Lood C."/>
            <person name="Girard L."/>
        </authorList>
    </citation>
    <scope>NUCLEOTIDE SEQUENCE</scope>
    <source>
        <strain evidence="3">SWRI153</strain>
    </source>
</reference>
<dbReference type="AlphaFoldDB" id="A0A923JI41"/>
<dbReference type="RefSeq" id="WP_186533595.1">
    <property type="nucleotide sequence ID" value="NZ_JABWQP020000012.1"/>
</dbReference>
<evidence type="ECO:0000313" key="4">
    <source>
        <dbReference type="EMBL" id="MBV4488099.1"/>
    </source>
</evidence>
<keyword evidence="1" id="KW-0328">Glycosyltransferase</keyword>
<dbReference type="EMBL" id="JABWQP010000013">
    <property type="protein sequence ID" value="MBC3344033.1"/>
    <property type="molecule type" value="Genomic_DNA"/>
</dbReference>
<keyword evidence="5" id="KW-1185">Reference proteome</keyword>
<dbReference type="GO" id="GO:0009032">
    <property type="term" value="F:thymidine phosphorylase activity"/>
    <property type="evidence" value="ECO:0007669"/>
    <property type="project" value="TreeGrafter"/>
</dbReference>
<protein>
    <submittedName>
        <fullName evidence="3">Uncharacterized protein</fullName>
    </submittedName>
</protein>
<dbReference type="PANTHER" id="PTHR10515">
    <property type="entry name" value="THYMIDINE PHOSPHORYLASE"/>
    <property type="match status" value="1"/>
</dbReference>
<dbReference type="GO" id="GO:0005829">
    <property type="term" value="C:cytosol"/>
    <property type="evidence" value="ECO:0007669"/>
    <property type="project" value="TreeGrafter"/>
</dbReference>
<dbReference type="GO" id="GO:0006206">
    <property type="term" value="P:pyrimidine nucleobase metabolic process"/>
    <property type="evidence" value="ECO:0007669"/>
    <property type="project" value="InterPro"/>
</dbReference>
<reference evidence="3 5" key="1">
    <citation type="journal article" date="2020" name="Microorganisms">
        <title>Reliable Identification of Environmental Pseudomonas Isolates Using the rpoD Gene.</title>
        <authorList>
            <consortium name="The Broad Institute Genome Sequencing Platform"/>
            <person name="Girard L."/>
            <person name="Lood C."/>
            <person name="Rokni-Zadeh H."/>
            <person name="van Noort V."/>
            <person name="Lavigne R."/>
            <person name="De Mot R."/>
        </authorList>
    </citation>
    <scope>NUCLEOTIDE SEQUENCE</scope>
    <source>
        <strain evidence="3 5">SWRI153</strain>
    </source>
</reference>
<dbReference type="GO" id="GO:0004645">
    <property type="term" value="F:1,4-alpha-oligoglucan phosphorylase activity"/>
    <property type="evidence" value="ECO:0007669"/>
    <property type="project" value="InterPro"/>
</dbReference>
<dbReference type="InterPro" id="IPR000053">
    <property type="entry name" value="Thymidine/pyrmidine_PPase"/>
</dbReference>
<evidence type="ECO:0000256" key="1">
    <source>
        <dbReference type="ARBA" id="ARBA00022676"/>
    </source>
</evidence>
<name>A0A923JI41_9PSED</name>
<comment type="caution">
    <text evidence="3">The sequence shown here is derived from an EMBL/GenBank/DDBJ whole genome shotgun (WGS) entry which is preliminary data.</text>
</comment>
<dbReference type="EMBL" id="JABWQP020000012">
    <property type="protein sequence ID" value="MBV4488099.1"/>
    <property type="molecule type" value="Genomic_DNA"/>
</dbReference>
<organism evidence="3">
    <name type="scientific">Pseudomonas khorasanensis</name>
    <dbReference type="NCBI Taxonomy" id="2745508"/>
    <lineage>
        <taxon>Bacteria</taxon>
        <taxon>Pseudomonadati</taxon>
        <taxon>Pseudomonadota</taxon>
        <taxon>Gammaproteobacteria</taxon>
        <taxon>Pseudomonadales</taxon>
        <taxon>Pseudomonadaceae</taxon>
        <taxon>Pseudomonas</taxon>
    </lineage>
</organism>
<proteinExistence type="predicted"/>
<evidence type="ECO:0000256" key="2">
    <source>
        <dbReference type="ARBA" id="ARBA00022679"/>
    </source>
</evidence>
<dbReference type="Proteomes" id="UP000648816">
    <property type="component" value="Unassembled WGS sequence"/>
</dbReference>
<sequence>MAQISGYKTELTTEELHDVMDKNGYAHFLDAGRYAPLDARLFSLRKLYGALQVPTLVVASLLAKKIAVGVVRAGLDVRVAPHGNFGSSWTTAKENANLFINAAQLCNIKAFPVLTDARFPYQPYIGRSEALLALSEVFQGSSSIWLSEHVEQCKLLAMSAAPSSLHEKIANVGSSELETRFFDNIKAQGGSVKSFKTKIAETRFLHAQQITAEEDGFFTISLDRIRKALIAFQARVENKENLFPDPSGVILIKRPGEWVKKGQALATIRIADQ</sequence>
<reference evidence="4" key="3">
    <citation type="submission" date="2021-06" db="EMBL/GenBank/DDBJ databases">
        <title>Updating the genus Pseudomonas: Description of 43 new species and partition of the Pseudomonas putida group.</title>
        <authorList>
            <person name="Girard L."/>
            <person name="Lood C."/>
            <person name="Vandamme P."/>
            <person name="Rokni-Zadeh H."/>
            <person name="Van Noort V."/>
            <person name="Hofte M."/>
            <person name="Lavigne R."/>
            <person name="De Mot R."/>
        </authorList>
    </citation>
    <scope>NUCLEOTIDE SEQUENCE</scope>
    <source>
        <strain evidence="4">SWRI153</strain>
    </source>
</reference>
<dbReference type="InterPro" id="IPR035902">
    <property type="entry name" value="Nuc_phospho_transferase"/>
</dbReference>
<accession>A0A923JI41</accession>
<keyword evidence="2" id="KW-0808">Transferase</keyword>
<dbReference type="PANTHER" id="PTHR10515:SF0">
    <property type="entry name" value="THYMIDINE PHOSPHORYLASE"/>
    <property type="match status" value="1"/>
</dbReference>
<gene>
    <name evidence="4" type="ORF">HU727_021165</name>
    <name evidence="3" type="ORF">HU727_20540</name>
</gene>
<dbReference type="SUPFAM" id="SSF52418">
    <property type="entry name" value="Nucleoside phosphorylase/phosphoribosyltransferase catalytic domain"/>
    <property type="match status" value="1"/>
</dbReference>
<evidence type="ECO:0000313" key="5">
    <source>
        <dbReference type="Proteomes" id="UP000648816"/>
    </source>
</evidence>
<evidence type="ECO:0000313" key="3">
    <source>
        <dbReference type="EMBL" id="MBC3344033.1"/>
    </source>
</evidence>
<dbReference type="Gene3D" id="3.40.1030.10">
    <property type="entry name" value="Nucleoside phosphorylase/phosphoribosyltransferase catalytic domain"/>
    <property type="match status" value="1"/>
</dbReference>